<evidence type="ECO:0000313" key="2">
    <source>
        <dbReference type="EMBL" id="GGK75826.1"/>
    </source>
</evidence>
<evidence type="ECO:0000256" key="1">
    <source>
        <dbReference type="SAM" id="MobiDB-lite"/>
    </source>
</evidence>
<feature type="region of interest" description="Disordered" evidence="1">
    <location>
        <begin position="1"/>
        <end position="21"/>
    </location>
</feature>
<gene>
    <name evidence="2" type="ORF">GCM10010126_38810</name>
</gene>
<dbReference type="AlphaFoldDB" id="A0AA37BIY7"/>
<reference evidence="2" key="1">
    <citation type="journal article" date="2014" name="Int. J. Syst. Evol. Microbiol.">
        <title>Complete genome sequence of Corynebacterium casei LMG S-19264T (=DSM 44701T), isolated from a smear-ripened cheese.</title>
        <authorList>
            <consortium name="US DOE Joint Genome Institute (JGI-PGF)"/>
            <person name="Walter F."/>
            <person name="Albersmeier A."/>
            <person name="Kalinowski J."/>
            <person name="Ruckert C."/>
        </authorList>
    </citation>
    <scope>NUCLEOTIDE SEQUENCE</scope>
    <source>
        <strain evidence="2">JCM 3093</strain>
    </source>
</reference>
<accession>A0AA37BIY7</accession>
<reference evidence="2" key="2">
    <citation type="submission" date="2022-09" db="EMBL/GenBank/DDBJ databases">
        <authorList>
            <person name="Sun Q."/>
            <person name="Ohkuma M."/>
        </authorList>
    </citation>
    <scope>NUCLEOTIDE SEQUENCE</scope>
    <source>
        <strain evidence="2">JCM 3093</strain>
    </source>
</reference>
<protein>
    <submittedName>
        <fullName evidence="2">Uncharacterized protein</fullName>
    </submittedName>
</protein>
<dbReference type="Proteomes" id="UP000627984">
    <property type="component" value="Unassembled WGS sequence"/>
</dbReference>
<organism evidence="2 3">
    <name type="scientific">Planomonospora parontospora</name>
    <dbReference type="NCBI Taxonomy" id="58119"/>
    <lineage>
        <taxon>Bacteria</taxon>
        <taxon>Bacillati</taxon>
        <taxon>Actinomycetota</taxon>
        <taxon>Actinomycetes</taxon>
        <taxon>Streptosporangiales</taxon>
        <taxon>Streptosporangiaceae</taxon>
        <taxon>Planomonospora</taxon>
    </lineage>
</organism>
<proteinExistence type="predicted"/>
<dbReference type="EMBL" id="BMQD01000011">
    <property type="protein sequence ID" value="GGK75826.1"/>
    <property type="molecule type" value="Genomic_DNA"/>
</dbReference>
<sequence length="61" mass="6337">MFAAWAGEAESVAPPSARTASAASRIRADRWFMTCLTRLCWGVSEVYGPHPPGGGGAGRTG</sequence>
<name>A0AA37BIY7_9ACTN</name>
<feature type="compositionally biased region" description="Low complexity" evidence="1">
    <location>
        <begin position="11"/>
        <end position="21"/>
    </location>
</feature>
<comment type="caution">
    <text evidence="2">The sequence shown here is derived from an EMBL/GenBank/DDBJ whole genome shotgun (WGS) entry which is preliminary data.</text>
</comment>
<evidence type="ECO:0000313" key="3">
    <source>
        <dbReference type="Proteomes" id="UP000627984"/>
    </source>
</evidence>